<proteinExistence type="predicted"/>
<name>A0A1F5G584_9BACT</name>
<dbReference type="AlphaFoldDB" id="A0A1F5G584"/>
<dbReference type="EMBL" id="MFAZ01000024">
    <property type="protein sequence ID" value="OGD87021.1"/>
    <property type="molecule type" value="Genomic_DNA"/>
</dbReference>
<reference evidence="1 2" key="1">
    <citation type="journal article" date="2016" name="Nat. Commun.">
        <title>Thousands of microbial genomes shed light on interconnected biogeochemical processes in an aquifer system.</title>
        <authorList>
            <person name="Anantharaman K."/>
            <person name="Brown C.T."/>
            <person name="Hug L.A."/>
            <person name="Sharon I."/>
            <person name="Castelle C.J."/>
            <person name="Probst A.J."/>
            <person name="Thomas B.C."/>
            <person name="Singh A."/>
            <person name="Wilkins M.J."/>
            <person name="Karaoz U."/>
            <person name="Brodie E.L."/>
            <person name="Williams K.H."/>
            <person name="Hubbard S.S."/>
            <person name="Banfield J.F."/>
        </authorList>
    </citation>
    <scope>NUCLEOTIDE SEQUENCE [LARGE SCALE GENOMIC DNA]</scope>
</reference>
<accession>A0A1F5G584</accession>
<organism evidence="1 2">
    <name type="scientific">Candidatus Curtissbacteria bacterium RIFCSPHIGHO2_01_FULL_41_11</name>
    <dbReference type="NCBI Taxonomy" id="1797711"/>
    <lineage>
        <taxon>Bacteria</taxon>
        <taxon>Candidatus Curtissiibacteriota</taxon>
    </lineage>
</organism>
<gene>
    <name evidence="1" type="ORF">A2870_01775</name>
</gene>
<sequence>MRNISIFRKPCQGFANYLILYQQVVLRQAQGAPLIFFFEILKKIKKPRKLALKADCFLELF</sequence>
<evidence type="ECO:0000313" key="2">
    <source>
        <dbReference type="Proteomes" id="UP000179102"/>
    </source>
</evidence>
<protein>
    <submittedName>
        <fullName evidence="1">Uncharacterized protein</fullName>
    </submittedName>
</protein>
<comment type="caution">
    <text evidence="1">The sequence shown here is derived from an EMBL/GenBank/DDBJ whole genome shotgun (WGS) entry which is preliminary data.</text>
</comment>
<evidence type="ECO:0000313" key="1">
    <source>
        <dbReference type="EMBL" id="OGD87021.1"/>
    </source>
</evidence>
<dbReference type="Proteomes" id="UP000179102">
    <property type="component" value="Unassembled WGS sequence"/>
</dbReference>